<evidence type="ECO:0000256" key="3">
    <source>
        <dbReference type="ARBA" id="ARBA00023163"/>
    </source>
</evidence>
<dbReference type="GO" id="GO:0003700">
    <property type="term" value="F:DNA-binding transcription factor activity"/>
    <property type="evidence" value="ECO:0007669"/>
    <property type="project" value="TreeGrafter"/>
</dbReference>
<keyword evidence="3" id="KW-0804">Transcription</keyword>
<name>A0A0K2W4W8_MESPL</name>
<gene>
    <name evidence="5" type="ORF">MPL1032_40124</name>
</gene>
<dbReference type="SUPFAM" id="SSF47413">
    <property type="entry name" value="lambda repressor-like DNA-binding domains"/>
    <property type="match status" value="1"/>
</dbReference>
<dbReference type="CDD" id="cd01392">
    <property type="entry name" value="HTH_LacI"/>
    <property type="match status" value="1"/>
</dbReference>
<dbReference type="InterPro" id="IPR001761">
    <property type="entry name" value="Peripla_BP/Lac1_sug-bd_dom"/>
</dbReference>
<dbReference type="Pfam" id="PF00532">
    <property type="entry name" value="Peripla_BP_1"/>
    <property type="match status" value="1"/>
</dbReference>
<evidence type="ECO:0000256" key="1">
    <source>
        <dbReference type="ARBA" id="ARBA00023015"/>
    </source>
</evidence>
<evidence type="ECO:0000259" key="4">
    <source>
        <dbReference type="PROSITE" id="PS50932"/>
    </source>
</evidence>
<dbReference type="InterPro" id="IPR010982">
    <property type="entry name" value="Lambda_DNA-bd_dom_sf"/>
</dbReference>
<dbReference type="PANTHER" id="PTHR30146">
    <property type="entry name" value="LACI-RELATED TRANSCRIPTIONAL REPRESSOR"/>
    <property type="match status" value="1"/>
</dbReference>
<sequence>MARSTMRDISRATGLSLFTVSRALSGADGVSEASREQVLKAASDLGYVLNRAAQELRRASRDSVAVITASTSNSYYLDLMAGIQQALDPSAWTVVVGDVAVNGAYDARLEDRMIRRLIESRTAGVISTLTLTADNTRLLERWDIPLVFVDSSPPVEAQHIPSVTTDNYNASLMVGKHLADHGYKDWLFLVYPSKWSTRFDRERGIREAARIHGAELMVLESENDAVSGYSTLARHIDASGRIPRALIAGNNPLLLGSMKLAAERRIAIPDELAVVAYDEFAWSGLTDPPMTVLNEHSEQIGLLAAMTLRRIIDKQVEAEKKGEAPTPIYLPEDQQRVPARLIIRCSCGCSRDGAHARGPVASQAA</sequence>
<dbReference type="AlphaFoldDB" id="A0A0K2W4W8"/>
<dbReference type="SUPFAM" id="SSF53822">
    <property type="entry name" value="Periplasmic binding protein-like I"/>
    <property type="match status" value="1"/>
</dbReference>
<evidence type="ECO:0000313" key="6">
    <source>
        <dbReference type="Proteomes" id="UP000182888"/>
    </source>
</evidence>
<dbReference type="Gene3D" id="3.40.50.2300">
    <property type="match status" value="2"/>
</dbReference>
<dbReference type="InterPro" id="IPR000843">
    <property type="entry name" value="HTH_LacI"/>
</dbReference>
<evidence type="ECO:0000313" key="5">
    <source>
        <dbReference type="EMBL" id="CDX61594.1"/>
    </source>
</evidence>
<dbReference type="EMBL" id="CCND01000034">
    <property type="protein sequence ID" value="CDX61594.1"/>
    <property type="molecule type" value="Genomic_DNA"/>
</dbReference>
<dbReference type="Pfam" id="PF00356">
    <property type="entry name" value="LacI"/>
    <property type="match status" value="1"/>
</dbReference>
<dbReference type="InterPro" id="IPR028082">
    <property type="entry name" value="Peripla_BP_I"/>
</dbReference>
<reference evidence="6" key="1">
    <citation type="submission" date="2014-08" db="EMBL/GenBank/DDBJ databases">
        <authorList>
            <person name="Edwards T."/>
        </authorList>
    </citation>
    <scope>NUCLEOTIDE SEQUENCE [LARGE SCALE GENOMIC DNA]</scope>
</reference>
<dbReference type="PANTHER" id="PTHR30146:SF109">
    <property type="entry name" value="HTH-TYPE TRANSCRIPTIONAL REGULATOR GALS"/>
    <property type="match status" value="1"/>
</dbReference>
<keyword evidence="2" id="KW-0238">DNA-binding</keyword>
<dbReference type="PROSITE" id="PS50932">
    <property type="entry name" value="HTH_LACI_2"/>
    <property type="match status" value="1"/>
</dbReference>
<keyword evidence="1" id="KW-0805">Transcription regulation</keyword>
<dbReference type="GO" id="GO:0000976">
    <property type="term" value="F:transcription cis-regulatory region binding"/>
    <property type="evidence" value="ECO:0007669"/>
    <property type="project" value="TreeGrafter"/>
</dbReference>
<accession>A0A0K2W4W8</accession>
<dbReference type="Proteomes" id="UP000182888">
    <property type="component" value="Unassembled WGS sequence"/>
</dbReference>
<proteinExistence type="predicted"/>
<dbReference type="CDD" id="cd06267">
    <property type="entry name" value="PBP1_LacI_sugar_binding-like"/>
    <property type="match status" value="1"/>
</dbReference>
<dbReference type="SMART" id="SM00354">
    <property type="entry name" value="HTH_LACI"/>
    <property type="match status" value="1"/>
</dbReference>
<feature type="domain" description="HTH lacI-type" evidence="4">
    <location>
        <begin position="4"/>
        <end position="58"/>
    </location>
</feature>
<dbReference type="Gene3D" id="1.10.260.40">
    <property type="entry name" value="lambda repressor-like DNA-binding domains"/>
    <property type="match status" value="1"/>
</dbReference>
<evidence type="ECO:0000256" key="2">
    <source>
        <dbReference type="ARBA" id="ARBA00023125"/>
    </source>
</evidence>
<protein>
    <submittedName>
        <fullName evidence="5">Periplasmic binding protein and sugar binding domain of the LacI family protein</fullName>
    </submittedName>
</protein>
<organism evidence="5 6">
    <name type="scientific">Mesorhizobium plurifarium</name>
    <dbReference type="NCBI Taxonomy" id="69974"/>
    <lineage>
        <taxon>Bacteria</taxon>
        <taxon>Pseudomonadati</taxon>
        <taxon>Pseudomonadota</taxon>
        <taxon>Alphaproteobacteria</taxon>
        <taxon>Hyphomicrobiales</taxon>
        <taxon>Phyllobacteriaceae</taxon>
        <taxon>Mesorhizobium</taxon>
    </lineage>
</organism>